<evidence type="ECO:0000313" key="3">
    <source>
        <dbReference type="EMBL" id="KRL98519.1"/>
    </source>
</evidence>
<organism evidence="3 4">
    <name type="scientific">Liquorilactobacillus satsumensis DSM 16230 = JCM 12392</name>
    <dbReference type="NCBI Taxonomy" id="1423801"/>
    <lineage>
        <taxon>Bacteria</taxon>
        <taxon>Bacillati</taxon>
        <taxon>Bacillota</taxon>
        <taxon>Bacilli</taxon>
        <taxon>Lactobacillales</taxon>
        <taxon>Lactobacillaceae</taxon>
        <taxon>Liquorilactobacillus</taxon>
    </lineage>
</organism>
<evidence type="ECO:0000256" key="1">
    <source>
        <dbReference type="ARBA" id="ARBA00023125"/>
    </source>
</evidence>
<dbReference type="InterPro" id="IPR009057">
    <property type="entry name" value="Homeodomain-like_sf"/>
</dbReference>
<dbReference type="OrthoDB" id="9812134at2"/>
<dbReference type="Gene3D" id="1.10.357.10">
    <property type="entry name" value="Tetracycline Repressor, domain 2"/>
    <property type="match status" value="1"/>
</dbReference>
<dbReference type="InterPro" id="IPR001647">
    <property type="entry name" value="HTH_TetR"/>
</dbReference>
<comment type="caution">
    <text evidence="3">The sequence shown here is derived from an EMBL/GenBank/DDBJ whole genome shotgun (WGS) entry which is preliminary data.</text>
</comment>
<dbReference type="STRING" id="1423801.FD50_GL000838"/>
<dbReference type="AlphaFoldDB" id="A0A0R1UZ17"/>
<dbReference type="SUPFAM" id="SSF46689">
    <property type="entry name" value="Homeodomain-like"/>
    <property type="match status" value="1"/>
</dbReference>
<dbReference type="PATRIC" id="fig|1423801.4.peg.851"/>
<evidence type="ECO:0000259" key="2">
    <source>
        <dbReference type="Pfam" id="PF00440"/>
    </source>
</evidence>
<accession>A0A0R1UZ17</accession>
<protein>
    <recommendedName>
        <fullName evidence="2">HTH tetR-type domain-containing protein</fullName>
    </recommendedName>
</protein>
<keyword evidence="1" id="KW-0238">DNA-binding</keyword>
<dbReference type="GO" id="GO:0003677">
    <property type="term" value="F:DNA binding"/>
    <property type="evidence" value="ECO:0007669"/>
    <property type="project" value="UniProtKB-KW"/>
</dbReference>
<dbReference type="Pfam" id="PF00440">
    <property type="entry name" value="TetR_N"/>
    <property type="match status" value="1"/>
</dbReference>
<sequence length="186" mass="22264">MEANRKVYETILHLLEEKGPCFTTAELAQRLRISKRTLYKMFPTKAEIIDKTLAFFFHDLFKRWHVPKETRQLSSSRLLQIQLSKLPEKYDLDKILNYSQEFERLYPEQWQKLQRFVDELGKMVFDFLVENQNVRLLTVSEQKVLLRTIQLQIRQLLDGAYLKAEGLSFKEALQAFYQLILRGILY</sequence>
<name>A0A0R1UZ17_9LACO</name>
<evidence type="ECO:0000313" key="4">
    <source>
        <dbReference type="Proteomes" id="UP000051166"/>
    </source>
</evidence>
<dbReference type="EMBL" id="AZFQ01000039">
    <property type="protein sequence ID" value="KRL98519.1"/>
    <property type="molecule type" value="Genomic_DNA"/>
</dbReference>
<proteinExistence type="predicted"/>
<feature type="domain" description="HTH tetR-type" evidence="2">
    <location>
        <begin position="11"/>
        <end position="50"/>
    </location>
</feature>
<gene>
    <name evidence="3" type="ORF">FD50_GL000838</name>
</gene>
<keyword evidence="4" id="KW-1185">Reference proteome</keyword>
<dbReference type="RefSeq" id="WP_054757979.1">
    <property type="nucleotide sequence ID" value="NZ_AZFQ01000039.1"/>
</dbReference>
<dbReference type="Proteomes" id="UP000051166">
    <property type="component" value="Unassembled WGS sequence"/>
</dbReference>
<dbReference type="GeneID" id="98308244"/>
<reference evidence="3 4" key="1">
    <citation type="journal article" date="2015" name="Genome Announc.">
        <title>Expanding the biotechnology potential of lactobacilli through comparative genomics of 213 strains and associated genera.</title>
        <authorList>
            <person name="Sun Z."/>
            <person name="Harris H.M."/>
            <person name="McCann A."/>
            <person name="Guo C."/>
            <person name="Argimon S."/>
            <person name="Zhang W."/>
            <person name="Yang X."/>
            <person name="Jeffery I.B."/>
            <person name="Cooney J.C."/>
            <person name="Kagawa T.F."/>
            <person name="Liu W."/>
            <person name="Song Y."/>
            <person name="Salvetti E."/>
            <person name="Wrobel A."/>
            <person name="Rasinkangas P."/>
            <person name="Parkhill J."/>
            <person name="Rea M.C."/>
            <person name="O'Sullivan O."/>
            <person name="Ritari J."/>
            <person name="Douillard F.P."/>
            <person name="Paul Ross R."/>
            <person name="Yang R."/>
            <person name="Briner A.E."/>
            <person name="Felis G.E."/>
            <person name="de Vos W.M."/>
            <person name="Barrangou R."/>
            <person name="Klaenhammer T.R."/>
            <person name="Caufield P.W."/>
            <person name="Cui Y."/>
            <person name="Zhang H."/>
            <person name="O'Toole P.W."/>
        </authorList>
    </citation>
    <scope>NUCLEOTIDE SEQUENCE [LARGE SCALE GENOMIC DNA]</scope>
    <source>
        <strain evidence="3 4">DSM 16230</strain>
    </source>
</reference>